<evidence type="ECO:0000256" key="17">
    <source>
        <dbReference type="ARBA" id="ARBA00023198"/>
    </source>
</evidence>
<feature type="domain" description="Pyrin" evidence="19">
    <location>
        <begin position="1"/>
        <end position="90"/>
    </location>
</feature>
<dbReference type="SUPFAM" id="SSF52540">
    <property type="entry name" value="P-loop containing nucleoside triphosphate hydrolases"/>
    <property type="match status" value="1"/>
</dbReference>
<dbReference type="CDD" id="cd08321">
    <property type="entry name" value="Pyrin_ASC-like"/>
    <property type="match status" value="1"/>
</dbReference>
<dbReference type="PANTHER" id="PTHR45690:SF19">
    <property type="entry name" value="NACHT, LRR AND PYD DOMAINS-CONTAINING PROTEIN 3"/>
    <property type="match status" value="1"/>
</dbReference>
<dbReference type="GO" id="GO:0006954">
    <property type="term" value="P:inflammatory response"/>
    <property type="evidence" value="ECO:0007669"/>
    <property type="project" value="UniProtKB-KW"/>
</dbReference>
<keyword evidence="17" id="KW-0395">Inflammatory response</keyword>
<dbReference type="SUPFAM" id="SSF47986">
    <property type="entry name" value="DEATH domain"/>
    <property type="match status" value="1"/>
</dbReference>
<dbReference type="PANTHER" id="PTHR45690">
    <property type="entry name" value="NACHT, LRR AND PYD DOMAINS-CONTAINING PROTEIN 12"/>
    <property type="match status" value="1"/>
</dbReference>
<evidence type="ECO:0000256" key="9">
    <source>
        <dbReference type="ARBA" id="ARBA00022741"/>
    </source>
</evidence>
<dbReference type="Gene3D" id="3.40.50.300">
    <property type="entry name" value="P-loop containing nucleotide triphosphate hydrolases"/>
    <property type="match status" value="1"/>
</dbReference>
<dbReference type="GeneTree" id="ENSGT00940000159520"/>
<evidence type="ECO:0000256" key="1">
    <source>
        <dbReference type="ARBA" id="ARBA00004110"/>
    </source>
</evidence>
<evidence type="ECO:0000313" key="21">
    <source>
        <dbReference type="Ensembl" id="ENSLACP00000005240.1"/>
    </source>
</evidence>
<dbReference type="GO" id="GO:0045087">
    <property type="term" value="P:innate immune response"/>
    <property type="evidence" value="ECO:0007669"/>
    <property type="project" value="UniProtKB-KW"/>
</dbReference>
<dbReference type="Pfam" id="PF02758">
    <property type="entry name" value="PYRIN"/>
    <property type="match status" value="1"/>
</dbReference>
<dbReference type="Gene3D" id="3.80.10.10">
    <property type="entry name" value="Ribonuclease Inhibitor"/>
    <property type="match status" value="1"/>
</dbReference>
<evidence type="ECO:0000256" key="7">
    <source>
        <dbReference type="ARBA" id="ARBA00022553"/>
    </source>
</evidence>
<dbReference type="Gene3D" id="1.10.533.10">
    <property type="entry name" value="Death Domain, Fas"/>
    <property type="match status" value="1"/>
</dbReference>
<dbReference type="GO" id="GO:0005524">
    <property type="term" value="F:ATP binding"/>
    <property type="evidence" value="ECO:0007669"/>
    <property type="project" value="UniProtKB-KW"/>
</dbReference>
<evidence type="ECO:0000256" key="11">
    <source>
        <dbReference type="ARBA" id="ARBA00022824"/>
    </source>
</evidence>
<evidence type="ECO:0000256" key="2">
    <source>
        <dbReference type="ARBA" id="ARBA00004240"/>
    </source>
</evidence>
<evidence type="ECO:0000256" key="14">
    <source>
        <dbReference type="ARBA" id="ARBA00023015"/>
    </source>
</evidence>
<dbReference type="Pfam" id="PF05729">
    <property type="entry name" value="NACHT"/>
    <property type="match status" value="1"/>
</dbReference>
<sequence length="840" mass="96639">ANIRFSLHSALTDLLEKELKEFKWRLMYMEQEEGMSKIPNADIEKAEVCDIIDLLINHYQERNAVEVTLKLLGDINKKQTAAKLKKDQVQWQQNTLLLSGMNTNDLPSRKKSIAFHYFGFLPYTCKTHVCKGDNTCTEENKKLILELYGEFCDYNSLPGEWECLDDRYITLTMTQKHRQMREWEDSLFSKEGKPMKRMKLLSEKDNSLNIDNMLQPNERGIIPKTVVLQGIPGIGKTFTAKKIMLDWAYGKLYLRFDHCFYLKCREMNQLSEDWSVADLIFYNFERLQLMKEEIFKHPENILIVVDGFDELKFSLDGTKNKGSNSDTEWEKHPIEITLGKLLQRKVLSEATMIITTRPEALEKLQGLVMINRYAEILGFSEERRNEYFYKFFKDEQRATYALNYIKENEAVSAMSYVPIMSWLLCTVLQQHLENGADPVKDLKTTTQVFAAYVNIVLNHHTRELEKKDTALFEKLGKLALHGIKKQQVLFEQKDLQQFSFNLSQVPSSFLNKMLFKKDEDTGTVYGFLHLTFQEFHAALCCFNNEMISEVQCLLVHFLSDRQSHLTSTVRFIFGLVNTKASGKVKTIPPPWIRSELLNWMKNSLQTSTNYSLLQLLYCLYETQDVEFTRNAMADIYELTVFDQTLSAMDCSVISYCTLNSPNTKKLLLTNCNLQLEGKKRLLSVLQDSSTVNLGSACTSSSPFLIQNFYFTAGVILNNAQGTASMRLTVFFFPSLNMKHSRHIELNRNLIGEEGVKVLCTALKDPRCKLETLRLACNSLTDACIEDFSLVLATSSSLKVLDLSYNNLGVSEVKRLCATLKHSDCKLEKLVLVKSSLSPYC</sequence>
<dbReference type="InterPro" id="IPR050637">
    <property type="entry name" value="NLRP_innate_immun_reg"/>
</dbReference>
<dbReference type="InterPro" id="IPR041075">
    <property type="entry name" value="NOD1/2_WH"/>
</dbReference>
<evidence type="ECO:0000256" key="5">
    <source>
        <dbReference type="ARBA" id="ARBA00022490"/>
    </source>
</evidence>
<evidence type="ECO:0000313" key="22">
    <source>
        <dbReference type="Proteomes" id="UP000008672"/>
    </source>
</evidence>
<keyword evidence="9" id="KW-0547">Nucleotide-binding</keyword>
<keyword evidence="14" id="KW-0805">Transcription regulation</keyword>
<feature type="domain" description="NACHT" evidence="20">
    <location>
        <begin position="224"/>
        <end position="430"/>
    </location>
</feature>
<organism evidence="21 22">
    <name type="scientific">Latimeria chalumnae</name>
    <name type="common">Coelacanth</name>
    <dbReference type="NCBI Taxonomy" id="7897"/>
    <lineage>
        <taxon>Eukaryota</taxon>
        <taxon>Metazoa</taxon>
        <taxon>Chordata</taxon>
        <taxon>Craniata</taxon>
        <taxon>Vertebrata</taxon>
        <taxon>Euteleostomi</taxon>
        <taxon>Coelacanthiformes</taxon>
        <taxon>Coelacanthidae</taxon>
        <taxon>Latimeria</taxon>
    </lineage>
</organism>
<comment type="subcellular location">
    <subcellularLocation>
        <location evidence="2">Endoplasmic reticulum</location>
    </subcellularLocation>
    <subcellularLocation>
        <location evidence="3">Golgi apparatus</location>
    </subcellularLocation>
    <subcellularLocation>
        <location evidence="1">Inflammasome</location>
    </subcellularLocation>
    <subcellularLocation>
        <location evidence="4">Secreted</location>
    </subcellularLocation>
</comment>
<evidence type="ECO:0000256" key="12">
    <source>
        <dbReference type="ARBA" id="ARBA00022840"/>
    </source>
</evidence>
<keyword evidence="8" id="KW-0677">Repeat</keyword>
<dbReference type="InterPro" id="IPR041267">
    <property type="entry name" value="NLRP_HD2"/>
</dbReference>
<dbReference type="SUPFAM" id="SSF52047">
    <property type="entry name" value="RNI-like"/>
    <property type="match status" value="1"/>
</dbReference>
<evidence type="ECO:0000256" key="8">
    <source>
        <dbReference type="ARBA" id="ARBA00022737"/>
    </source>
</evidence>
<dbReference type="GO" id="GO:0005634">
    <property type="term" value="C:nucleus"/>
    <property type="evidence" value="ECO:0007669"/>
    <property type="project" value="UniProtKB-SubCell"/>
</dbReference>
<dbReference type="STRING" id="7897.ENSLACP00000005240"/>
<evidence type="ECO:0000256" key="15">
    <source>
        <dbReference type="ARBA" id="ARBA00023034"/>
    </source>
</evidence>
<evidence type="ECO:0000259" key="20">
    <source>
        <dbReference type="PROSITE" id="PS50837"/>
    </source>
</evidence>
<keyword evidence="15" id="KW-0333">Golgi apparatus</keyword>
<dbReference type="InterPro" id="IPR007111">
    <property type="entry name" value="NACHT_NTPase"/>
</dbReference>
<proteinExistence type="predicted"/>
<dbReference type="InParanoid" id="H3A6G9"/>
<dbReference type="PROSITE" id="PS50824">
    <property type="entry name" value="DAPIN"/>
    <property type="match status" value="1"/>
</dbReference>
<dbReference type="GO" id="GO:0061702">
    <property type="term" value="C:canonical inflammasome complex"/>
    <property type="evidence" value="ECO:0007669"/>
    <property type="project" value="UniProtKB-SubCell"/>
</dbReference>
<dbReference type="OMA" id="HLFCNLQ"/>
<evidence type="ECO:0000256" key="4">
    <source>
        <dbReference type="ARBA" id="ARBA00004613"/>
    </source>
</evidence>
<accession>H3A6G9</accession>
<dbReference type="Ensembl" id="ENSLACT00000005287.1">
    <property type="protein sequence ID" value="ENSLACP00000005240.1"/>
    <property type="gene ID" value="ENSLACG00000004655.1"/>
</dbReference>
<evidence type="ECO:0000256" key="10">
    <source>
        <dbReference type="ARBA" id="ARBA00022801"/>
    </source>
</evidence>
<keyword evidence="12" id="KW-0067">ATP-binding</keyword>
<evidence type="ECO:0000256" key="6">
    <source>
        <dbReference type="ARBA" id="ARBA00022525"/>
    </source>
</evidence>
<keyword evidence="22" id="KW-1185">Reference proteome</keyword>
<evidence type="ECO:0000256" key="18">
    <source>
        <dbReference type="ARBA" id="ARBA00023233"/>
    </source>
</evidence>
<dbReference type="InterPro" id="IPR004020">
    <property type="entry name" value="DAPIN"/>
</dbReference>
<evidence type="ECO:0008006" key="23">
    <source>
        <dbReference type="Google" id="ProtNLM"/>
    </source>
</evidence>
<keyword evidence="11" id="KW-0256">Endoplasmic reticulum</keyword>
<dbReference type="InterPro" id="IPR032675">
    <property type="entry name" value="LRR_dom_sf"/>
</dbReference>
<keyword evidence="6" id="KW-0964">Secreted</keyword>
<dbReference type="SMART" id="SM01289">
    <property type="entry name" value="PYRIN"/>
    <property type="match status" value="1"/>
</dbReference>
<dbReference type="HOGENOM" id="CLU_002274_2_2_1"/>
<keyword evidence="16" id="KW-0804">Transcription</keyword>
<protein>
    <recommendedName>
        <fullName evidence="23">NACHT domain-containing protein</fullName>
    </recommendedName>
</protein>
<name>H3A6G9_LATCH</name>
<evidence type="ECO:0000256" key="13">
    <source>
        <dbReference type="ARBA" id="ARBA00022843"/>
    </source>
</evidence>
<keyword evidence="7" id="KW-0597">Phosphoprotein</keyword>
<evidence type="ECO:0000256" key="3">
    <source>
        <dbReference type="ARBA" id="ARBA00004555"/>
    </source>
</evidence>
<dbReference type="Pfam" id="PF17776">
    <property type="entry name" value="NLRC4_HD2"/>
    <property type="match status" value="1"/>
</dbReference>
<dbReference type="AlphaFoldDB" id="H3A6G9"/>
<evidence type="ECO:0000259" key="19">
    <source>
        <dbReference type="PROSITE" id="PS50824"/>
    </source>
</evidence>
<dbReference type="PROSITE" id="PS50837">
    <property type="entry name" value="NACHT"/>
    <property type="match status" value="1"/>
</dbReference>
<keyword evidence="5" id="KW-0963">Cytoplasm</keyword>
<dbReference type="Pfam" id="PF17779">
    <property type="entry name" value="WHD_NOD2"/>
    <property type="match status" value="1"/>
</dbReference>
<dbReference type="EMBL" id="AFYH01209815">
    <property type="status" value="NOT_ANNOTATED_CDS"/>
    <property type="molecule type" value="Genomic_DNA"/>
</dbReference>
<keyword evidence="18" id="KW-1271">Inflammasome</keyword>
<dbReference type="GO" id="GO:0012505">
    <property type="term" value="C:endomembrane system"/>
    <property type="evidence" value="ECO:0007669"/>
    <property type="project" value="UniProtKB-SubCell"/>
</dbReference>
<dbReference type="SMART" id="SM00368">
    <property type="entry name" value="LRR_RI"/>
    <property type="match status" value="4"/>
</dbReference>
<dbReference type="Proteomes" id="UP000008672">
    <property type="component" value="Unassembled WGS sequence"/>
</dbReference>
<dbReference type="InterPro" id="IPR027417">
    <property type="entry name" value="P-loop_NTPase"/>
</dbReference>
<keyword evidence="13" id="KW-0832">Ubl conjugation</keyword>
<dbReference type="InterPro" id="IPR011029">
    <property type="entry name" value="DEATH-like_dom_sf"/>
</dbReference>
<dbReference type="eggNOG" id="ENOG502SANB">
    <property type="taxonomic scope" value="Eukaryota"/>
</dbReference>
<reference evidence="21" key="2">
    <citation type="submission" date="2025-08" db="UniProtKB">
        <authorList>
            <consortium name="Ensembl"/>
        </authorList>
    </citation>
    <scope>IDENTIFICATION</scope>
</reference>
<reference evidence="21" key="3">
    <citation type="submission" date="2025-09" db="UniProtKB">
        <authorList>
            <consortium name="Ensembl"/>
        </authorList>
    </citation>
    <scope>IDENTIFICATION</scope>
</reference>
<reference evidence="22" key="1">
    <citation type="submission" date="2011-08" db="EMBL/GenBank/DDBJ databases">
        <title>The draft genome of Latimeria chalumnae.</title>
        <authorList>
            <person name="Di Palma F."/>
            <person name="Alfoldi J."/>
            <person name="Johnson J."/>
            <person name="Berlin A."/>
            <person name="Gnerre S."/>
            <person name="Jaffe D."/>
            <person name="MacCallum I."/>
            <person name="Young S."/>
            <person name="Walker B.J."/>
            <person name="Lander E."/>
            <person name="Lindblad-Toh K."/>
        </authorList>
    </citation>
    <scope>NUCLEOTIDE SEQUENCE [LARGE SCALE GENOMIC DNA]</scope>
    <source>
        <strain evidence="22">Wild caught</strain>
    </source>
</reference>
<keyword evidence="10" id="KW-0378">Hydrolase</keyword>
<evidence type="ECO:0000256" key="16">
    <source>
        <dbReference type="ARBA" id="ARBA00023163"/>
    </source>
</evidence>